<sequence>MYRLDAQDQIPGRLRQMMCRATSYYHRNLTGCMTLLLLWAYYHIPAARPGGFIERVFPLVARWIGHEQDNDGLEIRIRRWRQVLNNPGCMDSLHHNIYAL</sequence>
<dbReference type="Proteomes" id="UP001341840">
    <property type="component" value="Unassembled WGS sequence"/>
</dbReference>
<comment type="caution">
    <text evidence="2">The sequence shown here is derived from an EMBL/GenBank/DDBJ whole genome shotgun (WGS) entry which is preliminary data.</text>
</comment>
<protein>
    <recommendedName>
        <fullName evidence="4">Aminotransferase-like plant mobile domain-containing protein</fullName>
    </recommendedName>
</protein>
<evidence type="ECO:0000256" key="1">
    <source>
        <dbReference type="SAM" id="Phobius"/>
    </source>
</evidence>
<keyword evidence="1" id="KW-1133">Transmembrane helix</keyword>
<accession>A0ABU6WJ14</accession>
<keyword evidence="3" id="KW-1185">Reference proteome</keyword>
<evidence type="ECO:0000313" key="3">
    <source>
        <dbReference type="Proteomes" id="UP001341840"/>
    </source>
</evidence>
<feature type="transmembrane region" description="Helical" evidence="1">
    <location>
        <begin position="24"/>
        <end position="42"/>
    </location>
</feature>
<organism evidence="2 3">
    <name type="scientific">Stylosanthes scabra</name>
    <dbReference type="NCBI Taxonomy" id="79078"/>
    <lineage>
        <taxon>Eukaryota</taxon>
        <taxon>Viridiplantae</taxon>
        <taxon>Streptophyta</taxon>
        <taxon>Embryophyta</taxon>
        <taxon>Tracheophyta</taxon>
        <taxon>Spermatophyta</taxon>
        <taxon>Magnoliopsida</taxon>
        <taxon>eudicotyledons</taxon>
        <taxon>Gunneridae</taxon>
        <taxon>Pentapetalae</taxon>
        <taxon>rosids</taxon>
        <taxon>fabids</taxon>
        <taxon>Fabales</taxon>
        <taxon>Fabaceae</taxon>
        <taxon>Papilionoideae</taxon>
        <taxon>50 kb inversion clade</taxon>
        <taxon>dalbergioids sensu lato</taxon>
        <taxon>Dalbergieae</taxon>
        <taxon>Pterocarpus clade</taxon>
        <taxon>Stylosanthes</taxon>
    </lineage>
</organism>
<dbReference type="EMBL" id="JASCZI010181682">
    <property type="protein sequence ID" value="MED6185309.1"/>
    <property type="molecule type" value="Genomic_DNA"/>
</dbReference>
<gene>
    <name evidence="2" type="ORF">PIB30_055823</name>
</gene>
<evidence type="ECO:0008006" key="4">
    <source>
        <dbReference type="Google" id="ProtNLM"/>
    </source>
</evidence>
<keyword evidence="1" id="KW-0812">Transmembrane</keyword>
<reference evidence="2 3" key="1">
    <citation type="journal article" date="2023" name="Plants (Basel)">
        <title>Bridging the Gap: Combining Genomics and Transcriptomics Approaches to Understand Stylosanthes scabra, an Orphan Legume from the Brazilian Caatinga.</title>
        <authorList>
            <person name="Ferreira-Neto J.R.C."/>
            <person name="da Silva M.D."/>
            <person name="Binneck E."/>
            <person name="de Melo N.F."/>
            <person name="da Silva R.H."/>
            <person name="de Melo A.L.T.M."/>
            <person name="Pandolfi V."/>
            <person name="Bustamante F.O."/>
            <person name="Brasileiro-Vidal A.C."/>
            <person name="Benko-Iseppon A.M."/>
        </authorList>
    </citation>
    <scope>NUCLEOTIDE SEQUENCE [LARGE SCALE GENOMIC DNA]</scope>
    <source>
        <tissue evidence="2">Leaves</tissue>
    </source>
</reference>
<evidence type="ECO:0000313" key="2">
    <source>
        <dbReference type="EMBL" id="MED6185309.1"/>
    </source>
</evidence>
<name>A0ABU6WJ14_9FABA</name>
<keyword evidence="1" id="KW-0472">Membrane</keyword>
<proteinExistence type="predicted"/>